<feature type="compositionally biased region" description="Polar residues" evidence="1">
    <location>
        <begin position="1"/>
        <end position="23"/>
    </location>
</feature>
<name>A0AAJ0G6G3_9PEZI</name>
<accession>A0AAJ0G6G3</accession>
<sequence>MSPGNAPSSQIRSTNPVPTTNRAPTLKYFDSGTHLDVTLKFSGRELKASRDHTIHDLGLVQPAFEEGFQETGKDELVLQGDDLEAITGIIAWIYGLYYDGNGSRSKTRKRTDEVGPQYVEYLVKLYVAANKYLLPVLTQEIKQNWPSYYHSLRVPTVDQLGPITDIARFVYATHEDAATDLRPYVLNRLLRVYGRLTGNDQPGEPAVLAVFRQLDLSPSRDGHS</sequence>
<proteinExistence type="predicted"/>
<reference evidence="2" key="1">
    <citation type="submission" date="2023-04" db="EMBL/GenBank/DDBJ databases">
        <title>Black Yeasts Isolated from many extreme environments.</title>
        <authorList>
            <person name="Coleine C."/>
            <person name="Stajich J.E."/>
            <person name="Selbmann L."/>
        </authorList>
    </citation>
    <scope>NUCLEOTIDE SEQUENCE</scope>
    <source>
        <strain evidence="2">CCFEE 5312</strain>
    </source>
</reference>
<protein>
    <recommendedName>
        <fullName evidence="4">BTB domain-containing protein</fullName>
    </recommendedName>
</protein>
<evidence type="ECO:0000256" key="1">
    <source>
        <dbReference type="SAM" id="MobiDB-lite"/>
    </source>
</evidence>
<organism evidence="2 3">
    <name type="scientific">Extremus antarcticus</name>
    <dbReference type="NCBI Taxonomy" id="702011"/>
    <lineage>
        <taxon>Eukaryota</taxon>
        <taxon>Fungi</taxon>
        <taxon>Dikarya</taxon>
        <taxon>Ascomycota</taxon>
        <taxon>Pezizomycotina</taxon>
        <taxon>Dothideomycetes</taxon>
        <taxon>Dothideomycetidae</taxon>
        <taxon>Mycosphaerellales</taxon>
        <taxon>Extremaceae</taxon>
        <taxon>Extremus</taxon>
    </lineage>
</organism>
<evidence type="ECO:0000313" key="3">
    <source>
        <dbReference type="Proteomes" id="UP001271007"/>
    </source>
</evidence>
<dbReference type="Proteomes" id="UP001271007">
    <property type="component" value="Unassembled WGS sequence"/>
</dbReference>
<evidence type="ECO:0000313" key="2">
    <source>
        <dbReference type="EMBL" id="KAK3050672.1"/>
    </source>
</evidence>
<dbReference type="EMBL" id="JAWDJX010000030">
    <property type="protein sequence ID" value="KAK3050672.1"/>
    <property type="molecule type" value="Genomic_DNA"/>
</dbReference>
<comment type="caution">
    <text evidence="2">The sequence shown here is derived from an EMBL/GenBank/DDBJ whole genome shotgun (WGS) entry which is preliminary data.</text>
</comment>
<dbReference type="AlphaFoldDB" id="A0AAJ0G6G3"/>
<gene>
    <name evidence="2" type="ORF">LTR09_008038</name>
</gene>
<feature type="region of interest" description="Disordered" evidence="1">
    <location>
        <begin position="1"/>
        <end position="25"/>
    </location>
</feature>
<evidence type="ECO:0008006" key="4">
    <source>
        <dbReference type="Google" id="ProtNLM"/>
    </source>
</evidence>
<dbReference type="InterPro" id="IPR011333">
    <property type="entry name" value="SKP1/BTB/POZ_sf"/>
</dbReference>
<keyword evidence="3" id="KW-1185">Reference proteome</keyword>
<dbReference type="Gene3D" id="3.30.710.10">
    <property type="entry name" value="Potassium Channel Kv1.1, Chain A"/>
    <property type="match status" value="1"/>
</dbReference>